<gene>
    <name evidence="1" type="ORF">MNBD_ALPHA02-1564</name>
</gene>
<name>A0A3B0RVQ1_9ZZZZ</name>
<dbReference type="EMBL" id="UOED01000096">
    <property type="protein sequence ID" value="VAV95181.1"/>
    <property type="molecule type" value="Genomic_DNA"/>
</dbReference>
<accession>A0A3B0RVQ1</accession>
<proteinExistence type="predicted"/>
<feature type="non-terminal residue" evidence="1">
    <location>
        <position position="1"/>
    </location>
</feature>
<dbReference type="AlphaFoldDB" id="A0A3B0RVQ1"/>
<organism evidence="1">
    <name type="scientific">hydrothermal vent metagenome</name>
    <dbReference type="NCBI Taxonomy" id="652676"/>
    <lineage>
        <taxon>unclassified sequences</taxon>
        <taxon>metagenomes</taxon>
        <taxon>ecological metagenomes</taxon>
    </lineage>
</organism>
<evidence type="ECO:0000313" key="1">
    <source>
        <dbReference type="EMBL" id="VAV95181.1"/>
    </source>
</evidence>
<reference evidence="1" key="1">
    <citation type="submission" date="2018-06" db="EMBL/GenBank/DDBJ databases">
        <authorList>
            <person name="Zhirakovskaya E."/>
        </authorList>
    </citation>
    <scope>NUCLEOTIDE SEQUENCE</scope>
</reference>
<protein>
    <submittedName>
        <fullName evidence="1">Uncharacterized protein</fullName>
    </submittedName>
</protein>
<sequence length="58" mass="6480">EIMEIGGGKNIIRISLAGQEIHAVLGAQSRKESWICPGNDVYMIINRIKTEIIEDIEL</sequence>